<sequence length="139" mass="15078">MAQQRRRKRQTNSSPAKGLIIGATGLILVGGIAMIASRSLSGDTPDRQTPLPVLDYYNNSENLRGNVYSLQGTVKHRDRITGDSQLITLMVQTPSEERPMPVIIPGDIGATNIEPGFVLNMIVEVNAEGIPQATKILEL</sequence>
<dbReference type="AlphaFoldDB" id="A0A6B3LAM2"/>
<evidence type="ECO:0000313" key="1">
    <source>
        <dbReference type="EMBL" id="QQL43897.1"/>
    </source>
</evidence>
<evidence type="ECO:0000313" key="2">
    <source>
        <dbReference type="Proteomes" id="UP000475117"/>
    </source>
</evidence>
<protein>
    <submittedName>
        <fullName evidence="1">Uncharacterized protein</fullName>
    </submittedName>
</protein>
<reference evidence="1 2" key="1">
    <citation type="submission" date="2020-12" db="EMBL/GenBank/DDBJ databases">
        <title>Sulforoseuscoccus oceanibium gen. nov., sp. nov., a representative of the phylum Verrucomicrobia with special cytoplasmic membrane, and proposal of Sulforoseuscoccusaceae fam. nov.</title>
        <authorList>
            <person name="Xi F."/>
        </authorList>
    </citation>
    <scope>NUCLEOTIDE SEQUENCE [LARGE SCALE GENOMIC DNA]</scope>
    <source>
        <strain evidence="1 2">T37</strain>
    </source>
</reference>
<organism evidence="1 2">
    <name type="scientific">Sulfuriroseicoccus oceanibius</name>
    <dbReference type="NCBI Taxonomy" id="2707525"/>
    <lineage>
        <taxon>Bacteria</taxon>
        <taxon>Pseudomonadati</taxon>
        <taxon>Verrucomicrobiota</taxon>
        <taxon>Verrucomicrobiia</taxon>
        <taxon>Verrucomicrobiales</taxon>
        <taxon>Verrucomicrobiaceae</taxon>
        <taxon>Sulfuriroseicoccus</taxon>
    </lineage>
</organism>
<dbReference type="KEGG" id="soa:G3M56_008305"/>
<dbReference type="RefSeq" id="WP_164361962.1">
    <property type="nucleotide sequence ID" value="NZ_CP066776.1"/>
</dbReference>
<dbReference type="Proteomes" id="UP000475117">
    <property type="component" value="Chromosome"/>
</dbReference>
<dbReference type="EMBL" id="CP066776">
    <property type="protein sequence ID" value="QQL43897.1"/>
    <property type="molecule type" value="Genomic_DNA"/>
</dbReference>
<gene>
    <name evidence="1" type="ORF">G3M56_008305</name>
</gene>
<accession>A0A6B3LAM2</accession>
<keyword evidence="2" id="KW-1185">Reference proteome</keyword>
<proteinExistence type="predicted"/>
<name>A0A6B3LAM2_9BACT</name>